<feature type="signal peptide" evidence="2">
    <location>
        <begin position="1"/>
        <end position="23"/>
    </location>
</feature>
<dbReference type="Proteomes" id="UP000504629">
    <property type="component" value="Unplaced"/>
</dbReference>
<organism evidence="3 4">
    <name type="scientific">Bombyx mandarina</name>
    <name type="common">Wild silk moth</name>
    <name type="synonym">Wild silkworm</name>
    <dbReference type="NCBI Taxonomy" id="7092"/>
    <lineage>
        <taxon>Eukaryota</taxon>
        <taxon>Metazoa</taxon>
        <taxon>Ecdysozoa</taxon>
        <taxon>Arthropoda</taxon>
        <taxon>Hexapoda</taxon>
        <taxon>Insecta</taxon>
        <taxon>Pterygota</taxon>
        <taxon>Neoptera</taxon>
        <taxon>Endopterygota</taxon>
        <taxon>Lepidoptera</taxon>
        <taxon>Glossata</taxon>
        <taxon>Ditrysia</taxon>
        <taxon>Bombycoidea</taxon>
        <taxon>Bombycidae</taxon>
        <taxon>Bombycinae</taxon>
        <taxon>Bombyx</taxon>
    </lineage>
</organism>
<proteinExistence type="predicted"/>
<sequence length="105" mass="11430">MISVFRSVVVLSVVLSLFICVSGAPISIQDILQIFGNPVRDFKNSFAQPSLYNSTKSETIANTATKKDEDGPSDDTSMIEVPPNTAGCQEQGTYLDKSGVCRRPW</sequence>
<feature type="chain" id="PRO_5026863572" evidence="2">
    <location>
        <begin position="24"/>
        <end position="105"/>
    </location>
</feature>
<dbReference type="CTD" id="101175707"/>
<gene>
    <name evidence="4" type="primary">LOC114248528</name>
</gene>
<evidence type="ECO:0000313" key="3">
    <source>
        <dbReference type="Proteomes" id="UP000504629"/>
    </source>
</evidence>
<dbReference type="GeneID" id="114248528"/>
<dbReference type="RefSeq" id="XP_028037594.1">
    <property type="nucleotide sequence ID" value="XM_028181793.1"/>
</dbReference>
<dbReference type="OrthoDB" id="6927674at2759"/>
<dbReference type="AlphaFoldDB" id="A0A6J2KBB8"/>
<keyword evidence="3" id="KW-1185">Reference proteome</keyword>
<evidence type="ECO:0000256" key="1">
    <source>
        <dbReference type="SAM" id="MobiDB-lite"/>
    </source>
</evidence>
<protein>
    <submittedName>
        <fullName evidence="4">Uncharacterized protein LOC114248528</fullName>
    </submittedName>
</protein>
<dbReference type="KEGG" id="bman:114248528"/>
<name>A0A6J2KBB8_BOMMA</name>
<evidence type="ECO:0000313" key="4">
    <source>
        <dbReference type="RefSeq" id="XP_028037594.1"/>
    </source>
</evidence>
<evidence type="ECO:0000256" key="2">
    <source>
        <dbReference type="SAM" id="SignalP"/>
    </source>
</evidence>
<feature type="region of interest" description="Disordered" evidence="1">
    <location>
        <begin position="57"/>
        <end position="83"/>
    </location>
</feature>
<reference evidence="4" key="1">
    <citation type="submission" date="2025-08" db="UniProtKB">
        <authorList>
            <consortium name="RefSeq"/>
        </authorList>
    </citation>
    <scope>IDENTIFICATION</scope>
    <source>
        <tissue evidence="4">Silk gland</tissue>
    </source>
</reference>
<keyword evidence="2" id="KW-0732">Signal</keyword>
<accession>A0A6J2KBB8</accession>